<sequence>DKLAQVLSTIAKCLAYPELNIAFTIKDTAALNEALLRETAMNAKHKAELLCEASDVKLGQLLTIDYDWKEFNIYSETNIDFMHQYSYDSSPKTKYMKMEPDSIHIKDTANYIWEIM</sequence>
<evidence type="ECO:0000313" key="2">
    <source>
        <dbReference type="Proteomes" id="UP000005950"/>
    </source>
</evidence>
<dbReference type="Gene3D" id="3.30.110.170">
    <property type="entry name" value="Protein of unknown function (DUF541), domain 1"/>
    <property type="match status" value="1"/>
</dbReference>
<dbReference type="eggNOG" id="COG2968">
    <property type="taxonomic scope" value="Bacteria"/>
</dbReference>
<reference evidence="1 2" key="2">
    <citation type="submission" date="2009-02" db="EMBL/GenBank/DDBJ databases">
        <title>Draft genome sequence of Holdemania filiformis DSM 12042.</title>
        <authorList>
            <person name="Sudarsanam P."/>
            <person name="Ley R."/>
            <person name="Guruge J."/>
            <person name="Turnbaugh P.J."/>
            <person name="Mahowald M."/>
            <person name="Liep D."/>
            <person name="Gordon J."/>
        </authorList>
    </citation>
    <scope>NUCLEOTIDE SEQUENCE [LARGE SCALE GENOMIC DNA]</scope>
    <source>
        <strain evidence="1 2">DSM 12042</strain>
    </source>
</reference>
<dbReference type="Proteomes" id="UP000005950">
    <property type="component" value="Unassembled WGS sequence"/>
</dbReference>
<dbReference type="OrthoDB" id="850697at2"/>
<dbReference type="InterPro" id="IPR007497">
    <property type="entry name" value="SIMPL/DUF541"/>
</dbReference>
<dbReference type="AlphaFoldDB" id="B9Y6G1"/>
<comment type="caution">
    <text evidence="1">The sequence shown here is derived from an EMBL/GenBank/DDBJ whole genome shotgun (WGS) entry which is preliminary data.</text>
</comment>
<accession>B9Y6G1</accession>
<dbReference type="RefSeq" id="WP_006058596.1">
    <property type="nucleotide sequence ID" value="NZ_GG657556.1"/>
</dbReference>
<proteinExistence type="predicted"/>
<organism evidence="1 2">
    <name type="scientific">Holdemania filiformis DSM 12042</name>
    <dbReference type="NCBI Taxonomy" id="545696"/>
    <lineage>
        <taxon>Bacteria</taxon>
        <taxon>Bacillati</taxon>
        <taxon>Bacillota</taxon>
        <taxon>Erysipelotrichia</taxon>
        <taxon>Erysipelotrichales</taxon>
        <taxon>Erysipelotrichaceae</taxon>
        <taxon>Holdemania</taxon>
    </lineage>
</organism>
<dbReference type="HOGENOM" id="CLU_2089860_0_0_9"/>
<feature type="non-terminal residue" evidence="1">
    <location>
        <position position="1"/>
    </location>
</feature>
<reference evidence="1 2" key="1">
    <citation type="submission" date="2008-12" db="EMBL/GenBank/DDBJ databases">
        <authorList>
            <person name="Fulton L."/>
            <person name="Clifton S."/>
            <person name="Fulton B."/>
            <person name="Xu J."/>
            <person name="Minx P."/>
            <person name="Pepin K.H."/>
            <person name="Johnson M."/>
            <person name="Bhonagiri V."/>
            <person name="Nash W.E."/>
            <person name="Mardis E.R."/>
            <person name="Wilson R.K."/>
        </authorList>
    </citation>
    <scope>NUCLEOTIDE SEQUENCE [LARGE SCALE GENOMIC DNA]</scope>
    <source>
        <strain evidence="1 2">DSM 12042</strain>
    </source>
</reference>
<dbReference type="Pfam" id="PF04402">
    <property type="entry name" value="SIMPL"/>
    <property type="match status" value="1"/>
</dbReference>
<protein>
    <submittedName>
        <fullName evidence="1">Uncharacterized protein</fullName>
    </submittedName>
</protein>
<name>B9Y6G1_9FIRM</name>
<evidence type="ECO:0000313" key="1">
    <source>
        <dbReference type="EMBL" id="EEF68384.1"/>
    </source>
</evidence>
<gene>
    <name evidence="1" type="ORF">HOLDEFILI_01393</name>
</gene>
<dbReference type="EMBL" id="ACCF01000082">
    <property type="protein sequence ID" value="EEF68384.1"/>
    <property type="molecule type" value="Genomic_DNA"/>
</dbReference>